<keyword evidence="6" id="KW-1185">Reference proteome</keyword>
<keyword evidence="1" id="KW-0433">Leucine-rich repeat</keyword>
<dbReference type="FunFam" id="3.80.10.10:FF:000610">
    <property type="entry name" value="Plant intracellular Ras-group-related LRR protein 9"/>
    <property type="match status" value="1"/>
</dbReference>
<dbReference type="SMART" id="SM00364">
    <property type="entry name" value="LRR_BAC"/>
    <property type="match status" value="7"/>
</dbReference>
<accession>A0A2I0I4L7</accession>
<dbReference type="Pfam" id="PF13855">
    <property type="entry name" value="LRR_8"/>
    <property type="match status" value="3"/>
</dbReference>
<evidence type="ECO:0000313" key="6">
    <source>
        <dbReference type="Proteomes" id="UP000233551"/>
    </source>
</evidence>
<dbReference type="GeneID" id="116213975"/>
<dbReference type="SUPFAM" id="SSF52058">
    <property type="entry name" value="L domain-like"/>
    <property type="match status" value="1"/>
</dbReference>
<dbReference type="OrthoDB" id="1668230at2759"/>
<dbReference type="Pfam" id="PF00560">
    <property type="entry name" value="LRR_1"/>
    <property type="match status" value="1"/>
</dbReference>
<keyword evidence="2" id="KW-0677">Repeat</keyword>
<dbReference type="InterPro" id="IPR003591">
    <property type="entry name" value="Leu-rich_rpt_typical-subtyp"/>
</dbReference>
<evidence type="ECO:0000256" key="4">
    <source>
        <dbReference type="ARBA" id="ARBA00023786"/>
    </source>
</evidence>
<sequence>MDPNPKSHPILSYVMSRIPSMGPRYALPTTRASAGAGSSAGGGLPSDSVEISIDQPSDPSTSSSPPPPPQIVDRMPHLAHPKLFASMANAVTNVAQTRAILKTLGDRPDHEAVDEARAKLAEIDCNLAKKLEEIVLSPRPSNIDLFEWRTHLAEKERQCREEAEKEKSYYKGIIALDEMHEAYAKMLKEAEENLVKIYENATDDKEGGAEGSVTEEVNEEVVGVLREGLGSDDLQRVDLSGRRLRILPEAFGKIQSLVVLNLSKNQLEALPDSIAGLENLEELDVSSNLLASLPDSIGLLHKLKYLNASGNKLTSLPDSICHCRSLVELDVSFNSLTYLPTNIGHDMPYLQKLCIQLNKIRSLPTSVCEMRSLRHLDAHFNELRGLPLAIGYLTNLETLNLSSNFSDLTELPETLGDLTNLRELDLSNNQIHALPDTFGRLDNLVKLNLDENPLVIPPPEVVKEGVEAVKVFMAKRWVDLLVEEERRSMQESQEQGQTGWLTRSTSWLKGVSETVTGYLSPRSPRDPYLDQQL</sequence>
<dbReference type="InterPro" id="IPR050715">
    <property type="entry name" value="LRR-SigEffector_domain"/>
</dbReference>
<dbReference type="GO" id="GO:0055046">
    <property type="term" value="P:microgametogenesis"/>
    <property type="evidence" value="ECO:0007669"/>
    <property type="project" value="UniProtKB-ARBA"/>
</dbReference>
<evidence type="ECO:0000256" key="3">
    <source>
        <dbReference type="ARBA" id="ARBA00023054"/>
    </source>
</evidence>
<comment type="caution">
    <text evidence="5">The sequence shown here is derived from an EMBL/GenBank/DDBJ whole genome shotgun (WGS) entry which is preliminary data.</text>
</comment>
<evidence type="ECO:0000256" key="1">
    <source>
        <dbReference type="ARBA" id="ARBA00022614"/>
    </source>
</evidence>
<dbReference type="EMBL" id="PGOL01004053">
    <property type="protein sequence ID" value="PKI38630.1"/>
    <property type="molecule type" value="Genomic_DNA"/>
</dbReference>
<dbReference type="SMART" id="SM00369">
    <property type="entry name" value="LRR_TYP"/>
    <property type="match status" value="8"/>
</dbReference>
<dbReference type="Proteomes" id="UP000233551">
    <property type="component" value="Unassembled WGS sequence"/>
</dbReference>
<comment type="similarity">
    <text evidence="4">Belongs to the SHOC2 family.</text>
</comment>
<proteinExistence type="inferred from homology"/>
<evidence type="ECO:0000256" key="2">
    <source>
        <dbReference type="ARBA" id="ARBA00022737"/>
    </source>
</evidence>
<name>A0A2I0I4L7_PUNGR</name>
<dbReference type="FunFam" id="3.80.10.10:FF:000746">
    <property type="entry name" value="Plant intracellular Ras-group-related LRR protein 2"/>
    <property type="match status" value="1"/>
</dbReference>
<dbReference type="PROSITE" id="PS51450">
    <property type="entry name" value="LRR"/>
    <property type="match status" value="3"/>
</dbReference>
<dbReference type="PRINTS" id="PR00019">
    <property type="entry name" value="LEURICHRPT"/>
</dbReference>
<dbReference type="AlphaFoldDB" id="A0A2I0I4L7"/>
<dbReference type="PANTHER" id="PTHR45752">
    <property type="entry name" value="LEUCINE-RICH REPEAT-CONTAINING"/>
    <property type="match status" value="1"/>
</dbReference>
<gene>
    <name evidence="5" type="ORF">CRG98_040964</name>
</gene>
<reference evidence="5 6" key="1">
    <citation type="submission" date="2017-11" db="EMBL/GenBank/DDBJ databases">
        <title>De-novo sequencing of pomegranate (Punica granatum L.) genome.</title>
        <authorList>
            <person name="Akparov Z."/>
            <person name="Amiraslanov A."/>
            <person name="Hajiyeva S."/>
            <person name="Abbasov M."/>
            <person name="Kaur K."/>
            <person name="Hamwieh A."/>
            <person name="Solovyev V."/>
            <person name="Salamov A."/>
            <person name="Braich B."/>
            <person name="Kosarev P."/>
            <person name="Mahmoud A."/>
            <person name="Hajiyev E."/>
            <person name="Babayeva S."/>
            <person name="Izzatullayeva V."/>
            <person name="Mammadov A."/>
            <person name="Mammadov A."/>
            <person name="Sharifova S."/>
            <person name="Ojaghi J."/>
            <person name="Eynullazada K."/>
            <person name="Bayramov B."/>
            <person name="Abdulazimova A."/>
            <person name="Shahmuradov I."/>
        </authorList>
    </citation>
    <scope>NUCLEOTIDE SEQUENCE [LARGE SCALE GENOMIC DNA]</scope>
    <source>
        <strain evidence="6">cv. AG2017</strain>
        <tissue evidence="5">Leaf</tissue>
    </source>
</reference>
<dbReference type="InterPro" id="IPR032675">
    <property type="entry name" value="LRR_dom_sf"/>
</dbReference>
<protein>
    <submittedName>
        <fullName evidence="5">Uncharacterized protein</fullName>
    </submittedName>
</protein>
<organism evidence="5 6">
    <name type="scientific">Punica granatum</name>
    <name type="common">Pomegranate</name>
    <dbReference type="NCBI Taxonomy" id="22663"/>
    <lineage>
        <taxon>Eukaryota</taxon>
        <taxon>Viridiplantae</taxon>
        <taxon>Streptophyta</taxon>
        <taxon>Embryophyta</taxon>
        <taxon>Tracheophyta</taxon>
        <taxon>Spermatophyta</taxon>
        <taxon>Magnoliopsida</taxon>
        <taxon>eudicotyledons</taxon>
        <taxon>Gunneridae</taxon>
        <taxon>Pentapetalae</taxon>
        <taxon>rosids</taxon>
        <taxon>malvids</taxon>
        <taxon>Myrtales</taxon>
        <taxon>Lythraceae</taxon>
        <taxon>Punica</taxon>
    </lineage>
</organism>
<dbReference type="PANTHER" id="PTHR45752:SF195">
    <property type="entry name" value="LEUCINE-RICH REPEAT (LRR) FAMILY PROTEIN-RELATED"/>
    <property type="match status" value="1"/>
</dbReference>
<dbReference type="STRING" id="22663.A0A2I0I4L7"/>
<dbReference type="Gene3D" id="3.80.10.10">
    <property type="entry name" value="Ribonuclease Inhibitor"/>
    <property type="match status" value="1"/>
</dbReference>
<dbReference type="InterPro" id="IPR001611">
    <property type="entry name" value="Leu-rich_rpt"/>
</dbReference>
<keyword evidence="3" id="KW-0175">Coiled coil</keyword>
<evidence type="ECO:0000313" key="5">
    <source>
        <dbReference type="EMBL" id="PKI38630.1"/>
    </source>
</evidence>